<dbReference type="InterPro" id="IPR037278">
    <property type="entry name" value="ARFGAP/RecO"/>
</dbReference>
<dbReference type="EMBL" id="MU006779">
    <property type="protein sequence ID" value="KAF2644196.1"/>
    <property type="molecule type" value="Genomic_DNA"/>
</dbReference>
<dbReference type="InterPro" id="IPR051718">
    <property type="entry name" value="ARF_GTPase-activating"/>
</dbReference>
<dbReference type="PANTHER" id="PTHR45705:SF7">
    <property type="entry name" value="ACTIVATING PROTEIN FOR ARF, PUTATIVE (AFU_ORTHOLOGUE AFUA_4G09120)-RELATED"/>
    <property type="match status" value="1"/>
</dbReference>
<feature type="compositionally biased region" description="Low complexity" evidence="2">
    <location>
        <begin position="303"/>
        <end position="314"/>
    </location>
</feature>
<evidence type="ECO:0000259" key="4">
    <source>
        <dbReference type="PROSITE" id="PS50115"/>
    </source>
</evidence>
<dbReference type="SUPFAM" id="SSF46934">
    <property type="entry name" value="UBA-like"/>
    <property type="match status" value="1"/>
</dbReference>
<organism evidence="5 6">
    <name type="scientific">Massarina eburnea CBS 473.64</name>
    <dbReference type="NCBI Taxonomy" id="1395130"/>
    <lineage>
        <taxon>Eukaryota</taxon>
        <taxon>Fungi</taxon>
        <taxon>Dikarya</taxon>
        <taxon>Ascomycota</taxon>
        <taxon>Pezizomycotina</taxon>
        <taxon>Dothideomycetes</taxon>
        <taxon>Pleosporomycetidae</taxon>
        <taxon>Pleosporales</taxon>
        <taxon>Massarineae</taxon>
        <taxon>Massarinaceae</taxon>
        <taxon>Massarina</taxon>
    </lineage>
</organism>
<dbReference type="GO" id="GO:0005737">
    <property type="term" value="C:cytoplasm"/>
    <property type="evidence" value="ECO:0007669"/>
    <property type="project" value="TreeGrafter"/>
</dbReference>
<feature type="region of interest" description="Disordered" evidence="2">
    <location>
        <begin position="376"/>
        <end position="621"/>
    </location>
</feature>
<dbReference type="PROSITE" id="PS50115">
    <property type="entry name" value="ARFGAP"/>
    <property type="match status" value="1"/>
</dbReference>
<evidence type="ECO:0000256" key="1">
    <source>
        <dbReference type="PROSITE-ProRule" id="PRU00288"/>
    </source>
</evidence>
<feature type="region of interest" description="Disordered" evidence="2">
    <location>
        <begin position="125"/>
        <end position="164"/>
    </location>
</feature>
<dbReference type="CDD" id="cd08204">
    <property type="entry name" value="ArfGap"/>
    <property type="match status" value="1"/>
</dbReference>
<feature type="compositionally biased region" description="Low complexity" evidence="2">
    <location>
        <begin position="676"/>
        <end position="689"/>
    </location>
</feature>
<proteinExistence type="predicted"/>
<evidence type="ECO:0000256" key="2">
    <source>
        <dbReference type="SAM" id="MobiDB-lite"/>
    </source>
</evidence>
<dbReference type="Gene3D" id="1.10.220.150">
    <property type="entry name" value="Arf GTPase activating protein"/>
    <property type="match status" value="1"/>
</dbReference>
<feature type="domain" description="UBA" evidence="3">
    <location>
        <begin position="213"/>
        <end position="254"/>
    </location>
</feature>
<dbReference type="GO" id="GO:0008270">
    <property type="term" value="F:zinc ion binding"/>
    <property type="evidence" value="ECO:0007669"/>
    <property type="project" value="UniProtKB-KW"/>
</dbReference>
<keyword evidence="6" id="KW-1185">Reference proteome</keyword>
<feature type="compositionally biased region" description="Low complexity" evidence="2">
    <location>
        <begin position="513"/>
        <end position="524"/>
    </location>
</feature>
<keyword evidence="1" id="KW-0479">Metal-binding</keyword>
<evidence type="ECO:0000313" key="5">
    <source>
        <dbReference type="EMBL" id="KAF2644196.1"/>
    </source>
</evidence>
<feature type="compositionally biased region" description="Low complexity" evidence="2">
    <location>
        <begin position="463"/>
        <end position="505"/>
    </location>
</feature>
<dbReference type="InterPro" id="IPR015940">
    <property type="entry name" value="UBA"/>
</dbReference>
<dbReference type="PANTHER" id="PTHR45705">
    <property type="entry name" value="FI20236P1"/>
    <property type="match status" value="1"/>
</dbReference>
<keyword evidence="1" id="KW-0863">Zinc-finger</keyword>
<keyword evidence="1" id="KW-0862">Zinc</keyword>
<gene>
    <name evidence="5" type="ORF">P280DRAFT_227189</name>
</gene>
<feature type="compositionally biased region" description="Low complexity" evidence="2">
    <location>
        <begin position="426"/>
        <end position="448"/>
    </location>
</feature>
<dbReference type="Pfam" id="PF01412">
    <property type="entry name" value="ArfGap"/>
    <property type="match status" value="1"/>
</dbReference>
<dbReference type="OrthoDB" id="10266696at2759"/>
<dbReference type="AlphaFoldDB" id="A0A6A6S8L2"/>
<dbReference type="SMART" id="SM00105">
    <property type="entry name" value="ArfGap"/>
    <property type="match status" value="1"/>
</dbReference>
<feature type="compositionally biased region" description="Polar residues" evidence="2">
    <location>
        <begin position="399"/>
        <end position="409"/>
    </location>
</feature>
<dbReference type="PRINTS" id="PR00405">
    <property type="entry name" value="REVINTRACTNG"/>
</dbReference>
<dbReference type="InterPro" id="IPR038508">
    <property type="entry name" value="ArfGAP_dom_sf"/>
</dbReference>
<evidence type="ECO:0000259" key="3">
    <source>
        <dbReference type="PROSITE" id="PS50030"/>
    </source>
</evidence>
<feature type="domain" description="Arf-GAP" evidence="4">
    <location>
        <begin position="14"/>
        <end position="136"/>
    </location>
</feature>
<name>A0A6A6S8L2_9PLEO</name>
<dbReference type="FunFam" id="1.10.8.10:FF:000081">
    <property type="entry name" value="GTPase activating protein for Arf"/>
    <property type="match status" value="1"/>
</dbReference>
<dbReference type="Gene3D" id="1.10.8.10">
    <property type="entry name" value="DNA helicase RuvA subunit, C-terminal domain"/>
    <property type="match status" value="1"/>
</dbReference>
<dbReference type="FunFam" id="1.10.220.150:FF:000026">
    <property type="entry name" value="GTPase activating protein for Arf, putative"/>
    <property type="match status" value="1"/>
</dbReference>
<dbReference type="SMART" id="SM00165">
    <property type="entry name" value="UBA"/>
    <property type="match status" value="1"/>
</dbReference>
<dbReference type="InterPro" id="IPR009060">
    <property type="entry name" value="UBA-like_sf"/>
</dbReference>
<dbReference type="InterPro" id="IPR001164">
    <property type="entry name" value="ArfGAP_dom"/>
</dbReference>
<dbReference type="GO" id="GO:0005096">
    <property type="term" value="F:GTPase activator activity"/>
    <property type="evidence" value="ECO:0007669"/>
    <property type="project" value="InterPro"/>
</dbReference>
<dbReference type="PROSITE" id="PS50030">
    <property type="entry name" value="UBA"/>
    <property type="match status" value="1"/>
</dbReference>
<dbReference type="SUPFAM" id="SSF57863">
    <property type="entry name" value="ArfGap/RecO-like zinc finger"/>
    <property type="match status" value="1"/>
</dbReference>
<feature type="compositionally biased region" description="Low complexity" evidence="2">
    <location>
        <begin position="639"/>
        <end position="663"/>
    </location>
</feature>
<protein>
    <submittedName>
        <fullName evidence="5">ArfGap-domain-containing protein</fullName>
    </submittedName>
</protein>
<feature type="region of interest" description="Disordered" evidence="2">
    <location>
        <begin position="637"/>
        <end position="724"/>
    </location>
</feature>
<accession>A0A6A6S8L2</accession>
<sequence>MASVLNKRQQARNERTLQDLIKTVPGNSVCADCGSRNPGWASWSVGVFLCLRCAALHRKLGTHISKVKSLSMDKWDNAQVDNMKRVGNVESNKLYNPRNVKPQIPIDVDEVDSAMEKYVRQKYEQRLFMDQSRPGTRSNTGSSSSVEDRPPPLPPKPGKRFGFGLQKTSALPRSVTPPASPAIIGAFGGYDQSPPMVSKPSRVFGSNVNTAGDGLESKLATLKDMGFPDEKRNSMVLKGLNGNLDKAVEALIRLGEQGPGKSGANTPTLPGKPGFDGLSFDRPHTMATAPNPFDALDAIPQQQHQAPTLQTQHPSFGGSMTQPTSPANPYNPFLTQGQGVQYQQQNFPQQQQNFAQQSNPFGVGLEQSFQGLQLSNQQSQQSLFPNRTGGGYGQVSAPFAQTNPFNQSFTPPPMPQVPQQYNAFYQPQPQSQLQPQQQQHQSLSSPSSPGNPFLKSTQSQMFTPTNPTNSNSNPFGQVPTQQPQQQMQQGPNSVYMQQPQQQQQQGPNSVYMQQPQQQQPQQQQGPNSVYMQQPQQPQQPQQQPQQQQGPNPFLMQQQQQQPQPQQQQQQQNQAQAPNPFDIQQPTPQQSYQQPYQQQTQQAAYQQPNYQQNQGGQGGALPKNSILALYNYPQLAPQRPEQAQTPPGQAPAAAPAPSGPAAGQMNPFGPTTASPMPQQQVASAVPPQVQGGARHVSHESVDFAGLMGGRHSPDAFSGLSSSFRR</sequence>
<feature type="compositionally biased region" description="Polar residues" evidence="2">
    <location>
        <begin position="318"/>
        <end position="328"/>
    </location>
</feature>
<reference evidence="5" key="1">
    <citation type="journal article" date="2020" name="Stud. Mycol.">
        <title>101 Dothideomycetes genomes: a test case for predicting lifestyles and emergence of pathogens.</title>
        <authorList>
            <person name="Haridas S."/>
            <person name="Albert R."/>
            <person name="Binder M."/>
            <person name="Bloem J."/>
            <person name="Labutti K."/>
            <person name="Salamov A."/>
            <person name="Andreopoulos B."/>
            <person name="Baker S."/>
            <person name="Barry K."/>
            <person name="Bills G."/>
            <person name="Bluhm B."/>
            <person name="Cannon C."/>
            <person name="Castanera R."/>
            <person name="Culley D."/>
            <person name="Daum C."/>
            <person name="Ezra D."/>
            <person name="Gonzalez J."/>
            <person name="Henrissat B."/>
            <person name="Kuo A."/>
            <person name="Liang C."/>
            <person name="Lipzen A."/>
            <person name="Lutzoni F."/>
            <person name="Magnuson J."/>
            <person name="Mondo S."/>
            <person name="Nolan M."/>
            <person name="Ohm R."/>
            <person name="Pangilinan J."/>
            <person name="Park H.-J."/>
            <person name="Ramirez L."/>
            <person name="Alfaro M."/>
            <person name="Sun H."/>
            <person name="Tritt A."/>
            <person name="Yoshinaga Y."/>
            <person name="Zwiers L.-H."/>
            <person name="Turgeon B."/>
            <person name="Goodwin S."/>
            <person name="Spatafora J."/>
            <person name="Crous P."/>
            <person name="Grigoriev I."/>
        </authorList>
    </citation>
    <scope>NUCLEOTIDE SEQUENCE</scope>
    <source>
        <strain evidence="5">CBS 473.64</strain>
    </source>
</reference>
<dbReference type="Proteomes" id="UP000799753">
    <property type="component" value="Unassembled WGS sequence"/>
</dbReference>
<feature type="region of interest" description="Disordered" evidence="2">
    <location>
        <begin position="303"/>
        <end position="335"/>
    </location>
</feature>
<feature type="compositionally biased region" description="Low complexity" evidence="2">
    <location>
        <begin position="532"/>
        <end position="613"/>
    </location>
</feature>
<evidence type="ECO:0000313" key="6">
    <source>
        <dbReference type="Proteomes" id="UP000799753"/>
    </source>
</evidence>
<feature type="compositionally biased region" description="Polar residues" evidence="2">
    <location>
        <begin position="133"/>
        <end position="145"/>
    </location>
</feature>